<name>A0A3G4ZZH1_9VIRU</name>
<evidence type="ECO:0000313" key="1">
    <source>
        <dbReference type="EMBL" id="AYV79401.1"/>
    </source>
</evidence>
<reference evidence="1" key="1">
    <citation type="submission" date="2018-10" db="EMBL/GenBank/DDBJ databases">
        <title>Hidden diversity of soil giant viruses.</title>
        <authorList>
            <person name="Schulz F."/>
            <person name="Alteio L."/>
            <person name="Goudeau D."/>
            <person name="Ryan E.M."/>
            <person name="Malmstrom R.R."/>
            <person name="Blanchard J."/>
            <person name="Woyke T."/>
        </authorList>
    </citation>
    <scope>NUCLEOTIDE SEQUENCE</scope>
    <source>
        <strain evidence="1">FNV1</strain>
    </source>
</reference>
<protein>
    <submittedName>
        <fullName evidence="1">Uncharacterized protein</fullName>
    </submittedName>
</protein>
<sequence length="32" mass="3741">MCIAWIYIIITLIMDDKLINLNKIFRCAPVDS</sequence>
<accession>A0A3G4ZZH1</accession>
<dbReference type="EMBL" id="MK072143">
    <property type="protein sequence ID" value="AYV79401.1"/>
    <property type="molecule type" value="Genomic_DNA"/>
</dbReference>
<organism evidence="1">
    <name type="scientific">Faunusvirus sp</name>
    <dbReference type="NCBI Taxonomy" id="2487766"/>
    <lineage>
        <taxon>Viruses</taxon>
        <taxon>Varidnaviria</taxon>
        <taxon>Bamfordvirae</taxon>
        <taxon>Nucleocytoviricota</taxon>
        <taxon>Megaviricetes</taxon>
        <taxon>Imitervirales</taxon>
        <taxon>Mimiviridae</taxon>
    </lineage>
</organism>
<proteinExistence type="predicted"/>
<gene>
    <name evidence="1" type="ORF">Faunusvirus12_14</name>
</gene>